<evidence type="ECO:0000313" key="4">
    <source>
        <dbReference type="Proteomes" id="UP000824890"/>
    </source>
</evidence>
<protein>
    <recommendedName>
        <fullName evidence="5">Zinc knuckle CX2CX4HX4C domain-containing protein</fullName>
    </recommendedName>
</protein>
<comment type="caution">
    <text evidence="3">The sequence shown here is derived from an EMBL/GenBank/DDBJ whole genome shotgun (WGS) entry which is preliminary data.</text>
</comment>
<feature type="compositionally biased region" description="Polar residues" evidence="1">
    <location>
        <begin position="303"/>
        <end position="324"/>
    </location>
</feature>
<dbReference type="Proteomes" id="UP000824890">
    <property type="component" value="Unassembled WGS sequence"/>
</dbReference>
<keyword evidence="2" id="KW-1133">Transmembrane helix</keyword>
<feature type="compositionally biased region" description="Basic and acidic residues" evidence="1">
    <location>
        <begin position="149"/>
        <end position="182"/>
    </location>
</feature>
<sequence length="522" mass="58146">VPATASSVPSLPSTPHLVHTIGIQSTLLGYTLLRPQHVLLFHTVMARKFTHLEKEKWLSNSSRNTKKAPIKIPAVNCSNLIDEHRFTLIGRVTNPAIQKPRALQVELEYEKLDKHCFSYRSLSHEAKDCPTRTTSRNTSDQELGISQRRTLERIEENRRRADTRKLSRFSPYDDTRGHRRSETQPYGAQSQYGNPKERHYHDNGRRENPPNRGYSDRSFSTSKNRERDRDIAHSRQHSDKLSPIKESSNVSLRSRGIRPANPSTRNVWRPISGERGNENHSTSIHSQVSHMPTPPPNPERENMSSPSLAKQVTPQHSGDQSTTPVARRSALERLSGGEVNTDSGERPSVLERLSMPTSRVPLLHNGVANSDSGRLQEVDIHYLEEVAPYQTPENLSRPSSSKAPPVMPPFDAGMLERSPIRTLSKDRAHVSLRLGPLPASPSSESPPPPLPLSKAAGKKKVTKPPPKKRVLRSSPAQGINHNKCRLCFILITSTVATMFVITTTASGAIATIVAITINVVSF</sequence>
<feature type="compositionally biased region" description="Polar residues" evidence="1">
    <location>
        <begin position="391"/>
        <end position="402"/>
    </location>
</feature>
<feature type="non-terminal residue" evidence="3">
    <location>
        <position position="1"/>
    </location>
</feature>
<evidence type="ECO:0000256" key="1">
    <source>
        <dbReference type="SAM" id="MobiDB-lite"/>
    </source>
</evidence>
<organism evidence="3 4">
    <name type="scientific">Brassica napus</name>
    <name type="common">Rape</name>
    <dbReference type="NCBI Taxonomy" id="3708"/>
    <lineage>
        <taxon>Eukaryota</taxon>
        <taxon>Viridiplantae</taxon>
        <taxon>Streptophyta</taxon>
        <taxon>Embryophyta</taxon>
        <taxon>Tracheophyta</taxon>
        <taxon>Spermatophyta</taxon>
        <taxon>Magnoliopsida</taxon>
        <taxon>eudicotyledons</taxon>
        <taxon>Gunneridae</taxon>
        <taxon>Pentapetalae</taxon>
        <taxon>rosids</taxon>
        <taxon>malvids</taxon>
        <taxon>Brassicales</taxon>
        <taxon>Brassicaceae</taxon>
        <taxon>Brassiceae</taxon>
        <taxon>Brassica</taxon>
    </lineage>
</organism>
<feature type="region of interest" description="Disordered" evidence="1">
    <location>
        <begin position="433"/>
        <end position="475"/>
    </location>
</feature>
<accession>A0ABQ7ZYY9</accession>
<feature type="compositionally biased region" description="Polar residues" evidence="1">
    <location>
        <begin position="131"/>
        <end position="141"/>
    </location>
</feature>
<feature type="compositionally biased region" description="Basic and acidic residues" evidence="1">
    <location>
        <begin position="195"/>
        <end position="209"/>
    </location>
</feature>
<feature type="region of interest" description="Disordered" evidence="1">
    <location>
        <begin position="389"/>
        <end position="413"/>
    </location>
</feature>
<feature type="region of interest" description="Disordered" evidence="1">
    <location>
        <begin position="127"/>
        <end position="357"/>
    </location>
</feature>
<feature type="compositionally biased region" description="Polar residues" evidence="1">
    <location>
        <begin position="279"/>
        <end position="290"/>
    </location>
</feature>
<evidence type="ECO:0000256" key="2">
    <source>
        <dbReference type="SAM" id="Phobius"/>
    </source>
</evidence>
<reference evidence="3 4" key="1">
    <citation type="submission" date="2021-05" db="EMBL/GenBank/DDBJ databases">
        <title>Genome Assembly of Synthetic Allotetraploid Brassica napus Reveals Homoeologous Exchanges between Subgenomes.</title>
        <authorList>
            <person name="Davis J.T."/>
        </authorList>
    </citation>
    <scope>NUCLEOTIDE SEQUENCE [LARGE SCALE GENOMIC DNA]</scope>
    <source>
        <strain evidence="4">cv. Da-Ae</strain>
        <tissue evidence="3">Seedling</tissue>
    </source>
</reference>
<feature type="compositionally biased region" description="Polar residues" evidence="1">
    <location>
        <begin position="183"/>
        <end position="193"/>
    </location>
</feature>
<keyword evidence="2" id="KW-0812">Transmembrane</keyword>
<gene>
    <name evidence="3" type="ORF">HID58_061577</name>
</gene>
<feature type="compositionally biased region" description="Basic and acidic residues" evidence="1">
    <location>
        <begin position="223"/>
        <end position="243"/>
    </location>
</feature>
<feature type="transmembrane region" description="Helical" evidence="2">
    <location>
        <begin position="488"/>
        <end position="520"/>
    </location>
</feature>
<proteinExistence type="predicted"/>
<feature type="compositionally biased region" description="Basic residues" evidence="1">
    <location>
        <begin position="456"/>
        <end position="471"/>
    </location>
</feature>
<keyword evidence="2" id="KW-0472">Membrane</keyword>
<feature type="compositionally biased region" description="Low complexity" evidence="1">
    <location>
        <begin position="434"/>
        <end position="443"/>
    </location>
</feature>
<dbReference type="EMBL" id="JAGKQM010000014">
    <property type="protein sequence ID" value="KAH0885481.1"/>
    <property type="molecule type" value="Genomic_DNA"/>
</dbReference>
<evidence type="ECO:0008006" key="5">
    <source>
        <dbReference type="Google" id="ProtNLM"/>
    </source>
</evidence>
<evidence type="ECO:0000313" key="3">
    <source>
        <dbReference type="EMBL" id="KAH0885481.1"/>
    </source>
</evidence>
<keyword evidence="4" id="KW-1185">Reference proteome</keyword>
<name>A0ABQ7ZYY9_BRANA</name>